<sequence length="339" mass="34250">MTESNVEPLPLAPRTVRARAYGKLNLLLGVGEAMDDGYHSLVSVFQTVGAAEDVTLTQVPADDAEHISACTSVSVTGRFAPTAAEVDAGAAIPVPLDGANLAVRAVERLAQETGLWVPVEVAIDKSVPVAGGMGGGSADAAAALVAYAELIGADEPELLHRIAVELGADVPFLLRGGTALGTGRGDVLSPVMNSGRFHWVLATSTASLSTPLVYARLDEMRAAGQAGPGTLDPAPVLEAVASGDPERLARAVHNDLAPAALDLLPDIRGVIDTGLQAGALAALISGSGPTVGFLVADSTHALDLAVMLEASRYVRHVIRVTSPAAGAHVIEGGGAPAGA</sequence>
<evidence type="ECO:0000256" key="1">
    <source>
        <dbReference type="ARBA" id="ARBA00009684"/>
    </source>
</evidence>
<dbReference type="UniPathway" id="UPA00056">
    <property type="reaction ID" value="UER00094"/>
</dbReference>
<evidence type="ECO:0000256" key="8">
    <source>
        <dbReference type="ARBA" id="ARBA00032554"/>
    </source>
</evidence>
<organism evidence="12 13">
    <name type="scientific">Brevibacterium rongguiense</name>
    <dbReference type="NCBI Taxonomy" id="2695267"/>
    <lineage>
        <taxon>Bacteria</taxon>
        <taxon>Bacillati</taxon>
        <taxon>Actinomycetota</taxon>
        <taxon>Actinomycetes</taxon>
        <taxon>Micrococcales</taxon>
        <taxon>Brevibacteriaceae</taxon>
        <taxon>Brevibacterium</taxon>
    </lineage>
</organism>
<dbReference type="PANTHER" id="PTHR43527">
    <property type="entry name" value="4-DIPHOSPHOCYTIDYL-2-C-METHYL-D-ERYTHRITOL KINASE, CHLOROPLASTIC"/>
    <property type="match status" value="1"/>
</dbReference>
<dbReference type="EMBL" id="WWEQ01000004">
    <property type="protein sequence ID" value="MYM18694.1"/>
    <property type="molecule type" value="Genomic_DNA"/>
</dbReference>
<evidence type="ECO:0000259" key="10">
    <source>
        <dbReference type="Pfam" id="PF00288"/>
    </source>
</evidence>
<dbReference type="EC" id="2.7.1.148" evidence="2 9"/>
<keyword evidence="7 9" id="KW-0067">ATP-binding</keyword>
<dbReference type="Gene3D" id="3.30.230.10">
    <property type="match status" value="1"/>
</dbReference>
<evidence type="ECO:0000313" key="12">
    <source>
        <dbReference type="EMBL" id="MYM18694.1"/>
    </source>
</evidence>
<dbReference type="InterPro" id="IPR014721">
    <property type="entry name" value="Ribsml_uS5_D2-typ_fold_subgr"/>
</dbReference>
<gene>
    <name evidence="9" type="primary">ispE</name>
    <name evidence="12" type="ORF">GSY69_01540</name>
</gene>
<keyword evidence="5 9" id="KW-0547">Nucleotide-binding</keyword>
<keyword evidence="6 9" id="KW-0418">Kinase</keyword>
<dbReference type="PIRSF" id="PIRSF010376">
    <property type="entry name" value="IspE"/>
    <property type="match status" value="1"/>
</dbReference>
<evidence type="ECO:0000256" key="3">
    <source>
        <dbReference type="ARBA" id="ARBA00017473"/>
    </source>
</evidence>
<dbReference type="InterPro" id="IPR036554">
    <property type="entry name" value="GHMP_kinase_C_sf"/>
</dbReference>
<dbReference type="InterPro" id="IPR004424">
    <property type="entry name" value="IspE"/>
</dbReference>
<evidence type="ECO:0000256" key="2">
    <source>
        <dbReference type="ARBA" id="ARBA00012052"/>
    </source>
</evidence>
<evidence type="ECO:0000256" key="6">
    <source>
        <dbReference type="ARBA" id="ARBA00022777"/>
    </source>
</evidence>
<keyword evidence="4 9" id="KW-0808">Transferase</keyword>
<dbReference type="Proteomes" id="UP000469215">
    <property type="component" value="Unassembled WGS sequence"/>
</dbReference>
<dbReference type="Pfam" id="PF08544">
    <property type="entry name" value="GHMP_kinases_C"/>
    <property type="match status" value="1"/>
</dbReference>
<comment type="caution">
    <text evidence="12">The sequence shown here is derived from an EMBL/GenBank/DDBJ whole genome shotgun (WGS) entry which is preliminary data.</text>
</comment>
<feature type="active site" evidence="9">
    <location>
        <position position="23"/>
    </location>
</feature>
<dbReference type="GO" id="GO:0019288">
    <property type="term" value="P:isopentenyl diphosphate biosynthetic process, methylerythritol 4-phosphate pathway"/>
    <property type="evidence" value="ECO:0007669"/>
    <property type="project" value="UniProtKB-UniRule"/>
</dbReference>
<dbReference type="GO" id="GO:0016114">
    <property type="term" value="P:terpenoid biosynthetic process"/>
    <property type="evidence" value="ECO:0007669"/>
    <property type="project" value="InterPro"/>
</dbReference>
<reference evidence="12 13" key="1">
    <citation type="submission" date="2020-01" db="EMBL/GenBank/DDBJ databases">
        <authorList>
            <person name="Deng T."/>
        </authorList>
    </citation>
    <scope>NUCLEOTIDE SEQUENCE [LARGE SCALE GENOMIC DNA]</scope>
    <source>
        <strain evidence="12 13">5221</strain>
    </source>
</reference>
<dbReference type="AlphaFoldDB" id="A0A6N9H505"/>
<evidence type="ECO:0000256" key="7">
    <source>
        <dbReference type="ARBA" id="ARBA00022840"/>
    </source>
</evidence>
<keyword evidence="13" id="KW-1185">Reference proteome</keyword>
<dbReference type="InterPro" id="IPR013750">
    <property type="entry name" value="GHMP_kinase_C_dom"/>
</dbReference>
<evidence type="ECO:0000256" key="5">
    <source>
        <dbReference type="ARBA" id="ARBA00022741"/>
    </source>
</evidence>
<dbReference type="GO" id="GO:0005524">
    <property type="term" value="F:ATP binding"/>
    <property type="evidence" value="ECO:0007669"/>
    <property type="project" value="UniProtKB-UniRule"/>
</dbReference>
<feature type="domain" description="GHMP kinase N-terminal" evidence="10">
    <location>
        <begin position="100"/>
        <end position="177"/>
    </location>
</feature>
<feature type="binding site" evidence="9">
    <location>
        <begin position="128"/>
        <end position="138"/>
    </location>
    <ligand>
        <name>ATP</name>
        <dbReference type="ChEBI" id="CHEBI:30616"/>
    </ligand>
</feature>
<dbReference type="SUPFAM" id="SSF55060">
    <property type="entry name" value="GHMP Kinase, C-terminal domain"/>
    <property type="match status" value="1"/>
</dbReference>
<comment type="similarity">
    <text evidence="1 9">Belongs to the GHMP kinase family. IspE subfamily.</text>
</comment>
<feature type="active site" evidence="9">
    <location>
        <position position="169"/>
    </location>
</feature>
<dbReference type="GO" id="GO:0050515">
    <property type="term" value="F:4-(cytidine 5'-diphospho)-2-C-methyl-D-erythritol kinase activity"/>
    <property type="evidence" value="ECO:0007669"/>
    <property type="project" value="UniProtKB-UniRule"/>
</dbReference>
<accession>A0A6N9H505</accession>
<protein>
    <recommendedName>
        <fullName evidence="3 9">4-diphosphocytidyl-2-C-methyl-D-erythritol kinase</fullName>
        <shortName evidence="9">CMK</shortName>
        <ecNumber evidence="2 9">2.7.1.148</ecNumber>
    </recommendedName>
    <alternativeName>
        <fullName evidence="8 9">4-(cytidine-5'-diphospho)-2-C-methyl-D-erythritol kinase</fullName>
    </alternativeName>
</protein>
<dbReference type="PANTHER" id="PTHR43527:SF2">
    <property type="entry name" value="4-DIPHOSPHOCYTIDYL-2-C-METHYL-D-ERYTHRITOL KINASE, CHLOROPLASTIC"/>
    <property type="match status" value="1"/>
</dbReference>
<feature type="domain" description="GHMP kinase C-terminal" evidence="11">
    <location>
        <begin position="237"/>
        <end position="306"/>
    </location>
</feature>
<evidence type="ECO:0000256" key="4">
    <source>
        <dbReference type="ARBA" id="ARBA00022679"/>
    </source>
</evidence>
<dbReference type="NCBIfam" id="NF002870">
    <property type="entry name" value="PRK03188.1"/>
    <property type="match status" value="1"/>
</dbReference>
<dbReference type="HAMAP" id="MF_00061">
    <property type="entry name" value="IspE"/>
    <property type="match status" value="1"/>
</dbReference>
<dbReference type="Gene3D" id="3.30.70.890">
    <property type="entry name" value="GHMP kinase, C-terminal domain"/>
    <property type="match status" value="1"/>
</dbReference>
<evidence type="ECO:0000256" key="9">
    <source>
        <dbReference type="HAMAP-Rule" id="MF_00061"/>
    </source>
</evidence>
<proteinExistence type="inferred from homology"/>
<comment type="pathway">
    <text evidence="9">Isoprenoid biosynthesis; isopentenyl diphosphate biosynthesis via DXP pathway; isopentenyl diphosphate from 1-deoxy-D-xylulose 5-phosphate: step 3/6.</text>
</comment>
<comment type="function">
    <text evidence="9">Catalyzes the phosphorylation of the position 2 hydroxy group of 4-diphosphocytidyl-2C-methyl-D-erythritol.</text>
</comment>
<comment type="catalytic activity">
    <reaction evidence="9">
        <text>4-CDP-2-C-methyl-D-erythritol + ATP = 4-CDP-2-C-methyl-D-erythritol 2-phosphate + ADP + H(+)</text>
        <dbReference type="Rhea" id="RHEA:18437"/>
        <dbReference type="ChEBI" id="CHEBI:15378"/>
        <dbReference type="ChEBI" id="CHEBI:30616"/>
        <dbReference type="ChEBI" id="CHEBI:57823"/>
        <dbReference type="ChEBI" id="CHEBI:57919"/>
        <dbReference type="ChEBI" id="CHEBI:456216"/>
        <dbReference type="EC" id="2.7.1.148"/>
    </reaction>
</comment>
<keyword evidence="9" id="KW-0414">Isoprene biosynthesis</keyword>
<dbReference type="SUPFAM" id="SSF54211">
    <property type="entry name" value="Ribosomal protein S5 domain 2-like"/>
    <property type="match status" value="1"/>
</dbReference>
<dbReference type="InterPro" id="IPR020568">
    <property type="entry name" value="Ribosomal_Su5_D2-typ_SF"/>
</dbReference>
<dbReference type="InterPro" id="IPR006204">
    <property type="entry name" value="GHMP_kinase_N_dom"/>
</dbReference>
<dbReference type="Pfam" id="PF00288">
    <property type="entry name" value="GHMP_kinases_N"/>
    <property type="match status" value="1"/>
</dbReference>
<evidence type="ECO:0000259" key="11">
    <source>
        <dbReference type="Pfam" id="PF08544"/>
    </source>
</evidence>
<name>A0A6N9H505_9MICO</name>
<dbReference type="RefSeq" id="WP_160952139.1">
    <property type="nucleotide sequence ID" value="NZ_WWEQ01000004.1"/>
</dbReference>
<evidence type="ECO:0000313" key="13">
    <source>
        <dbReference type="Proteomes" id="UP000469215"/>
    </source>
</evidence>